<dbReference type="Gene3D" id="3.40.50.10260">
    <property type="entry name" value="YjeF N-terminal domain"/>
    <property type="match status" value="1"/>
</dbReference>
<keyword evidence="11 18" id="KW-0413">Isomerase</keyword>
<comment type="catalytic activity">
    <reaction evidence="15 17 19">
        <text>(6S)-NADHX + ADP = AMP + phosphate + NADH + H(+)</text>
        <dbReference type="Rhea" id="RHEA:32223"/>
        <dbReference type="ChEBI" id="CHEBI:15378"/>
        <dbReference type="ChEBI" id="CHEBI:43474"/>
        <dbReference type="ChEBI" id="CHEBI:57945"/>
        <dbReference type="ChEBI" id="CHEBI:64074"/>
        <dbReference type="ChEBI" id="CHEBI:456215"/>
        <dbReference type="ChEBI" id="CHEBI:456216"/>
        <dbReference type="EC" id="4.2.1.136"/>
    </reaction>
</comment>
<evidence type="ECO:0000256" key="6">
    <source>
        <dbReference type="ARBA" id="ARBA00022741"/>
    </source>
</evidence>
<comment type="similarity">
    <text evidence="4 19">In the C-terminal section; belongs to the NnrD/CARKD family.</text>
</comment>
<feature type="binding site" evidence="18">
    <location>
        <begin position="57"/>
        <end position="61"/>
    </location>
    <ligand>
        <name>(6S)-NADPHX</name>
        <dbReference type="ChEBI" id="CHEBI:64076"/>
    </ligand>
</feature>
<dbReference type="Gene3D" id="3.40.1190.20">
    <property type="match status" value="1"/>
</dbReference>
<evidence type="ECO:0000256" key="7">
    <source>
        <dbReference type="ARBA" id="ARBA00022840"/>
    </source>
</evidence>
<evidence type="ECO:0000256" key="16">
    <source>
        <dbReference type="ARBA" id="ARBA00049209"/>
    </source>
</evidence>
<keyword evidence="13" id="KW-0511">Multifunctional enzyme</keyword>
<dbReference type="Proteomes" id="UP001597296">
    <property type="component" value="Unassembled WGS sequence"/>
</dbReference>
<comment type="similarity">
    <text evidence="17">Belongs to the NnrD/CARKD family.</text>
</comment>
<comment type="similarity">
    <text evidence="3 19">In the N-terminal section; belongs to the NnrE/AIBP family.</text>
</comment>
<dbReference type="SUPFAM" id="SSF53613">
    <property type="entry name" value="Ribokinase-like"/>
    <property type="match status" value="1"/>
</dbReference>
<evidence type="ECO:0000256" key="12">
    <source>
        <dbReference type="ARBA" id="ARBA00023239"/>
    </source>
</evidence>
<feature type="binding site" evidence="17">
    <location>
        <position position="420"/>
    </location>
    <ligand>
        <name>AMP</name>
        <dbReference type="ChEBI" id="CHEBI:456215"/>
    </ligand>
</feature>
<feature type="binding site" evidence="17">
    <location>
        <position position="247"/>
    </location>
    <ligand>
        <name>(6S)-NADPHX</name>
        <dbReference type="ChEBI" id="CHEBI:64076"/>
    </ligand>
</feature>
<dbReference type="EC" id="5.1.99.6" evidence="19"/>
<feature type="binding site" evidence="17">
    <location>
        <position position="421"/>
    </location>
    <ligand>
        <name>(6S)-NADPHX</name>
        <dbReference type="ChEBI" id="CHEBI:64076"/>
    </ligand>
</feature>
<dbReference type="InterPro" id="IPR029056">
    <property type="entry name" value="Ribokinase-like"/>
</dbReference>
<comment type="catalytic activity">
    <reaction evidence="2 18 19">
        <text>(6R)-NADPHX = (6S)-NADPHX</text>
        <dbReference type="Rhea" id="RHEA:32227"/>
        <dbReference type="ChEBI" id="CHEBI:64076"/>
        <dbReference type="ChEBI" id="CHEBI:64077"/>
        <dbReference type="EC" id="5.1.99.6"/>
    </reaction>
</comment>
<dbReference type="PIRSF" id="PIRSF017184">
    <property type="entry name" value="Nnr"/>
    <property type="match status" value="1"/>
</dbReference>
<evidence type="ECO:0000256" key="11">
    <source>
        <dbReference type="ARBA" id="ARBA00023235"/>
    </source>
</evidence>
<evidence type="ECO:0000256" key="5">
    <source>
        <dbReference type="ARBA" id="ARBA00022723"/>
    </source>
</evidence>
<dbReference type="Pfam" id="PF01256">
    <property type="entry name" value="Carb_kinase"/>
    <property type="match status" value="1"/>
</dbReference>
<evidence type="ECO:0000256" key="8">
    <source>
        <dbReference type="ARBA" id="ARBA00022857"/>
    </source>
</evidence>
<evidence type="ECO:0000259" key="20">
    <source>
        <dbReference type="PROSITE" id="PS51383"/>
    </source>
</evidence>
<dbReference type="PROSITE" id="PS01050">
    <property type="entry name" value="YJEF_C_2"/>
    <property type="match status" value="1"/>
</dbReference>
<feature type="binding site" evidence="18">
    <location>
        <position position="118"/>
    </location>
    <ligand>
        <name>K(+)</name>
        <dbReference type="ChEBI" id="CHEBI:29103"/>
    </ligand>
</feature>
<evidence type="ECO:0000256" key="10">
    <source>
        <dbReference type="ARBA" id="ARBA00023027"/>
    </source>
</evidence>
<dbReference type="NCBIfam" id="TIGR00197">
    <property type="entry name" value="yjeF_nterm"/>
    <property type="match status" value="1"/>
</dbReference>
<reference evidence="23" key="1">
    <citation type="journal article" date="2019" name="Int. J. Syst. Evol. Microbiol.">
        <title>The Global Catalogue of Microorganisms (GCM) 10K type strain sequencing project: providing services to taxonomists for standard genome sequencing and annotation.</title>
        <authorList>
            <consortium name="The Broad Institute Genomics Platform"/>
            <consortium name="The Broad Institute Genome Sequencing Center for Infectious Disease"/>
            <person name="Wu L."/>
            <person name="Ma J."/>
        </authorList>
    </citation>
    <scope>NUCLEOTIDE SEQUENCE [LARGE SCALE GENOMIC DNA]</scope>
    <source>
        <strain evidence="23">KCTC 15012</strain>
    </source>
</reference>
<organism evidence="22 23">
    <name type="scientific">Phaeospirillum tilakii</name>
    <dbReference type="NCBI Taxonomy" id="741673"/>
    <lineage>
        <taxon>Bacteria</taxon>
        <taxon>Pseudomonadati</taxon>
        <taxon>Pseudomonadota</taxon>
        <taxon>Alphaproteobacteria</taxon>
        <taxon>Rhodospirillales</taxon>
        <taxon>Rhodospirillaceae</taxon>
        <taxon>Phaeospirillum</taxon>
    </lineage>
</organism>
<evidence type="ECO:0000256" key="14">
    <source>
        <dbReference type="ARBA" id="ARBA00025153"/>
    </source>
</evidence>
<evidence type="ECO:0000256" key="1">
    <source>
        <dbReference type="ARBA" id="ARBA00000013"/>
    </source>
</evidence>
<comment type="catalytic activity">
    <reaction evidence="1 18 19">
        <text>(6R)-NADHX = (6S)-NADHX</text>
        <dbReference type="Rhea" id="RHEA:32215"/>
        <dbReference type="ChEBI" id="CHEBI:64074"/>
        <dbReference type="ChEBI" id="CHEBI:64075"/>
        <dbReference type="EC" id="5.1.99.6"/>
    </reaction>
</comment>
<comment type="similarity">
    <text evidence="18">Belongs to the NnrE/AIBP family.</text>
</comment>
<comment type="subunit">
    <text evidence="17">Homotetramer.</text>
</comment>
<feature type="binding site" evidence="18">
    <location>
        <position position="151"/>
    </location>
    <ligand>
        <name>(6S)-NADPHX</name>
        <dbReference type="ChEBI" id="CHEBI:64076"/>
    </ligand>
</feature>
<dbReference type="InterPro" id="IPR004443">
    <property type="entry name" value="YjeF_N_dom"/>
</dbReference>
<dbReference type="InterPro" id="IPR000631">
    <property type="entry name" value="CARKD"/>
</dbReference>
<evidence type="ECO:0000259" key="21">
    <source>
        <dbReference type="PROSITE" id="PS51385"/>
    </source>
</evidence>
<keyword evidence="12 17" id="KW-0456">Lyase</keyword>
<dbReference type="PANTHER" id="PTHR12592:SF0">
    <property type="entry name" value="ATP-DEPENDENT (S)-NAD(P)H-HYDRATE DEHYDRATASE"/>
    <property type="match status" value="1"/>
</dbReference>
<comment type="caution">
    <text evidence="18">Lacks conserved residue(s) required for the propagation of feature annotation.</text>
</comment>
<keyword evidence="6 17" id="KW-0547">Nucleotide-binding</keyword>
<dbReference type="PROSITE" id="PS51383">
    <property type="entry name" value="YJEF_C_3"/>
    <property type="match status" value="1"/>
</dbReference>
<comment type="function">
    <text evidence="18">Catalyzes the epimerization of the S- and R-forms of NAD(P)HX, a damaged form of NAD(P)H that is a result of enzymatic or heat-dependent hydration. This is a prerequisite for the S-specific NAD(P)H-hydrate dehydratase to allow the repair of both epimers of NAD(P)HX.</text>
</comment>
<dbReference type="PROSITE" id="PS51385">
    <property type="entry name" value="YJEF_N"/>
    <property type="match status" value="1"/>
</dbReference>
<keyword evidence="8 17" id="KW-0521">NADP</keyword>
<dbReference type="RefSeq" id="WP_377315261.1">
    <property type="nucleotide sequence ID" value="NZ_JBHUIY010000009.1"/>
</dbReference>
<protein>
    <recommendedName>
        <fullName evidence="19">Bifunctional NAD(P)H-hydrate repair enzyme</fullName>
    </recommendedName>
    <alternativeName>
        <fullName evidence="19">Nicotinamide nucleotide repair protein</fullName>
    </alternativeName>
    <domain>
        <recommendedName>
            <fullName evidence="19">ADP-dependent (S)-NAD(P)H-hydrate dehydratase</fullName>
            <ecNumber evidence="19">4.2.1.136</ecNumber>
        </recommendedName>
        <alternativeName>
            <fullName evidence="19">ADP-dependent NAD(P)HX dehydratase</fullName>
        </alternativeName>
    </domain>
    <domain>
        <recommendedName>
            <fullName evidence="19">NAD(P)H-hydrate epimerase</fullName>
            <ecNumber evidence="19">5.1.99.6</ecNumber>
        </recommendedName>
    </domain>
</protein>
<feature type="binding site" evidence="18">
    <location>
        <begin position="122"/>
        <end position="128"/>
    </location>
    <ligand>
        <name>(6S)-NADPHX</name>
        <dbReference type="ChEBI" id="CHEBI:64076"/>
    </ligand>
</feature>
<evidence type="ECO:0000313" key="23">
    <source>
        <dbReference type="Proteomes" id="UP001597296"/>
    </source>
</evidence>
<keyword evidence="23" id="KW-1185">Reference proteome</keyword>
<evidence type="ECO:0000256" key="9">
    <source>
        <dbReference type="ARBA" id="ARBA00022958"/>
    </source>
</evidence>
<keyword evidence="7 17" id="KW-0067">ATP-binding</keyword>
<dbReference type="NCBIfam" id="TIGR00196">
    <property type="entry name" value="yjeF_cterm"/>
    <property type="match status" value="1"/>
</dbReference>
<comment type="function">
    <text evidence="14 19">Bifunctional enzyme that catalyzes the epimerization of the S- and R-forms of NAD(P)HX and the dehydration of the S-form of NAD(P)HX at the expense of ADP, which is converted to AMP. This allows the repair of both epimers of NAD(P)HX, a damaged form of NAD(P)H that is a result of enzymatic or heat-dependent hydration.</text>
</comment>
<proteinExistence type="inferred from homology"/>
<feature type="domain" description="YjeF C-terminal" evidence="20">
    <location>
        <begin position="214"/>
        <end position="475"/>
    </location>
</feature>
<feature type="binding site" evidence="17">
    <location>
        <position position="358"/>
    </location>
    <ligand>
        <name>(6S)-NADPHX</name>
        <dbReference type="ChEBI" id="CHEBI:64076"/>
    </ligand>
</feature>
<evidence type="ECO:0000256" key="17">
    <source>
        <dbReference type="HAMAP-Rule" id="MF_01965"/>
    </source>
</evidence>
<dbReference type="HAMAP" id="MF_01966">
    <property type="entry name" value="NADHX_epimerase"/>
    <property type="match status" value="1"/>
</dbReference>
<comment type="caution">
    <text evidence="22">The sequence shown here is derived from an EMBL/GenBank/DDBJ whole genome shotgun (WGS) entry which is preliminary data.</text>
</comment>
<dbReference type="HAMAP" id="MF_01965">
    <property type="entry name" value="NADHX_dehydratase"/>
    <property type="match status" value="1"/>
</dbReference>
<sequence length="475" mass="47491">MSDELLTVAEMARADALTIAAGTPGVTLMEAAGWAVARIAAATLPRARVAVLCGPGNNGGDGFVAARLLARRGWPVRVALLGERDRLKGDAALAAARWTGPLVPLAPEALDGCGGVIDALFGAGLSRPLDGAAAATLTEVARRRLPVVAVDVPSGVAGDSGAVLGPAPDCVATVTFFRKKPGHCLLPGRIKCGAITVAAIGIPATVLDQIRPLAAENHAPALPAPALDGHKFRRGHLLVVGGPMAGAGRLAALAGRRIGAGLVTLAVPDDALPALRGAEPGTILARRDQLAALLADPRRNAVVIGPGAGSDAATRADLRTVLAAGRPAVLDADALTCWRDDPAALFAALSPAQVLTPHDGEFAALFGAVAGSRLDRARAAAARSGAVVLLKGPDTVIAAPDGRARINTDAPPDLATAGSGDVLAGLIGGLLAQGWDAFAAAAAGAALHGRAGRIAGRGLIAEDLLTAMQKPSFFA</sequence>
<feature type="domain" description="YjeF N-terminal" evidence="21">
    <location>
        <begin position="11"/>
        <end position="208"/>
    </location>
</feature>
<keyword evidence="10 17" id="KW-0520">NAD</keyword>
<dbReference type="SUPFAM" id="SSF64153">
    <property type="entry name" value="YjeF N-terminal domain-like"/>
    <property type="match status" value="1"/>
</dbReference>
<dbReference type="PANTHER" id="PTHR12592">
    <property type="entry name" value="ATP-DEPENDENT (S)-NAD(P)H-HYDRATE DEHYDRATASE FAMILY MEMBER"/>
    <property type="match status" value="1"/>
</dbReference>
<dbReference type="EC" id="4.2.1.136" evidence="19"/>
<dbReference type="CDD" id="cd01171">
    <property type="entry name" value="YXKO-related"/>
    <property type="match status" value="1"/>
</dbReference>
<evidence type="ECO:0000256" key="2">
    <source>
        <dbReference type="ARBA" id="ARBA00000909"/>
    </source>
</evidence>
<comment type="function">
    <text evidence="17">Catalyzes the dehydration of the S-form of NAD(P)HX at the expense of ADP, which is converted to AMP. Together with NAD(P)HX epimerase, which catalyzes the epimerization of the S- and R-forms, the enzyme allows the repair of both epimers of NAD(P)HX, a damaged form of NAD(P)H that is a result of enzymatic or heat-dependent hydration.</text>
</comment>
<dbReference type="Pfam" id="PF03853">
    <property type="entry name" value="YjeF_N"/>
    <property type="match status" value="1"/>
</dbReference>
<dbReference type="InterPro" id="IPR030677">
    <property type="entry name" value="Nnr"/>
</dbReference>
<feature type="binding site" evidence="18">
    <location>
        <position position="58"/>
    </location>
    <ligand>
        <name>K(+)</name>
        <dbReference type="ChEBI" id="CHEBI:29103"/>
    </ligand>
</feature>
<dbReference type="InterPro" id="IPR017953">
    <property type="entry name" value="Carbohydrate_kinase_pred_CS"/>
</dbReference>
<gene>
    <name evidence="18" type="primary">nnrE</name>
    <name evidence="17" type="synonym">nnrD</name>
    <name evidence="22" type="ORF">ACFSNB_06695</name>
</gene>
<dbReference type="InterPro" id="IPR036652">
    <property type="entry name" value="YjeF_N_dom_sf"/>
</dbReference>
<evidence type="ECO:0000256" key="13">
    <source>
        <dbReference type="ARBA" id="ARBA00023268"/>
    </source>
</evidence>
<evidence type="ECO:0000256" key="18">
    <source>
        <dbReference type="HAMAP-Rule" id="MF_01966"/>
    </source>
</evidence>
<accession>A0ABW5CBV6</accession>
<comment type="cofactor">
    <cofactor evidence="17">
        <name>Mg(2+)</name>
        <dbReference type="ChEBI" id="CHEBI:18420"/>
    </cofactor>
</comment>
<evidence type="ECO:0000313" key="22">
    <source>
        <dbReference type="EMBL" id="MFD2233488.1"/>
    </source>
</evidence>
<feature type="binding site" evidence="18">
    <location>
        <position position="154"/>
    </location>
    <ligand>
        <name>K(+)</name>
        <dbReference type="ChEBI" id="CHEBI:29103"/>
    </ligand>
</feature>
<keyword evidence="9 18" id="KW-0630">Potassium</keyword>
<evidence type="ECO:0000256" key="4">
    <source>
        <dbReference type="ARBA" id="ARBA00009524"/>
    </source>
</evidence>
<comment type="cofactor">
    <cofactor evidence="18 19">
        <name>K(+)</name>
        <dbReference type="ChEBI" id="CHEBI:29103"/>
    </cofactor>
    <text evidence="18 19">Binds 1 potassium ion per subunit.</text>
</comment>
<feature type="binding site" evidence="17">
    <location>
        <position position="307"/>
    </location>
    <ligand>
        <name>(6S)-NADPHX</name>
        <dbReference type="ChEBI" id="CHEBI:64076"/>
    </ligand>
</feature>
<dbReference type="EMBL" id="JBHUIY010000009">
    <property type="protein sequence ID" value="MFD2233488.1"/>
    <property type="molecule type" value="Genomic_DNA"/>
</dbReference>
<keyword evidence="5 18" id="KW-0479">Metal-binding</keyword>
<evidence type="ECO:0000256" key="3">
    <source>
        <dbReference type="ARBA" id="ARBA00006001"/>
    </source>
</evidence>
<evidence type="ECO:0000256" key="15">
    <source>
        <dbReference type="ARBA" id="ARBA00048238"/>
    </source>
</evidence>
<evidence type="ECO:0000256" key="19">
    <source>
        <dbReference type="PIRNR" id="PIRNR017184"/>
    </source>
</evidence>
<feature type="binding site" evidence="17">
    <location>
        <begin position="391"/>
        <end position="395"/>
    </location>
    <ligand>
        <name>AMP</name>
        <dbReference type="ChEBI" id="CHEBI:456215"/>
    </ligand>
</feature>
<comment type="catalytic activity">
    <reaction evidence="16 17 19">
        <text>(6S)-NADPHX + ADP = AMP + phosphate + NADPH + H(+)</text>
        <dbReference type="Rhea" id="RHEA:32235"/>
        <dbReference type="ChEBI" id="CHEBI:15378"/>
        <dbReference type="ChEBI" id="CHEBI:43474"/>
        <dbReference type="ChEBI" id="CHEBI:57783"/>
        <dbReference type="ChEBI" id="CHEBI:64076"/>
        <dbReference type="ChEBI" id="CHEBI:456215"/>
        <dbReference type="ChEBI" id="CHEBI:456216"/>
        <dbReference type="EC" id="4.2.1.136"/>
    </reaction>
</comment>
<name>A0ABW5CBV6_9PROT</name>